<dbReference type="KEGG" id="goe:100897529"/>
<dbReference type="GO" id="GO:0008202">
    <property type="term" value="P:steroid metabolic process"/>
    <property type="evidence" value="ECO:0007669"/>
    <property type="project" value="TreeGrafter"/>
</dbReference>
<keyword evidence="2" id="KW-1185">Reference proteome</keyword>
<organism evidence="2 3">
    <name type="scientific">Galendromus occidentalis</name>
    <name type="common">western predatory mite</name>
    <dbReference type="NCBI Taxonomy" id="34638"/>
    <lineage>
        <taxon>Eukaryota</taxon>
        <taxon>Metazoa</taxon>
        <taxon>Ecdysozoa</taxon>
        <taxon>Arthropoda</taxon>
        <taxon>Chelicerata</taxon>
        <taxon>Arachnida</taxon>
        <taxon>Acari</taxon>
        <taxon>Parasitiformes</taxon>
        <taxon>Mesostigmata</taxon>
        <taxon>Gamasina</taxon>
        <taxon>Phytoseioidea</taxon>
        <taxon>Phytoseiidae</taxon>
        <taxon>Typhlodrominae</taxon>
        <taxon>Galendromus</taxon>
    </lineage>
</organism>
<accession>A0AAJ6QRB5</accession>
<dbReference type="SUPFAM" id="SSF51735">
    <property type="entry name" value="NAD(P)-binding Rossmann-fold domains"/>
    <property type="match status" value="1"/>
</dbReference>
<dbReference type="GO" id="GO:0016491">
    <property type="term" value="F:oxidoreductase activity"/>
    <property type="evidence" value="ECO:0007669"/>
    <property type="project" value="TreeGrafter"/>
</dbReference>
<dbReference type="PANTHER" id="PTHR43313">
    <property type="entry name" value="SHORT-CHAIN DEHYDROGENASE/REDUCTASE FAMILY 9C"/>
    <property type="match status" value="1"/>
</dbReference>
<protein>
    <submittedName>
        <fullName evidence="3">D-beta-hydroxybutyrate dehydrogenase, mitochondrial</fullName>
    </submittedName>
</protein>
<dbReference type="PANTHER" id="PTHR43313:SF36">
    <property type="entry name" value="D-BETA-HYDROXYBUTYRATE DEHYDROGENASE, MITOCHONDRIAL"/>
    <property type="match status" value="1"/>
</dbReference>
<evidence type="ECO:0000256" key="1">
    <source>
        <dbReference type="SAM" id="Phobius"/>
    </source>
</evidence>
<keyword evidence="1" id="KW-0812">Transmembrane</keyword>
<dbReference type="GeneID" id="100897529"/>
<name>A0AAJ6QRB5_9ACAR</name>
<dbReference type="Pfam" id="PF00106">
    <property type="entry name" value="adh_short"/>
    <property type="match status" value="1"/>
</dbReference>
<keyword evidence="1" id="KW-0472">Membrane</keyword>
<dbReference type="RefSeq" id="XP_003741256.1">
    <property type="nucleotide sequence ID" value="XM_003741208.2"/>
</dbReference>
<evidence type="ECO:0000313" key="3">
    <source>
        <dbReference type="RefSeq" id="XP_003741256.1"/>
    </source>
</evidence>
<dbReference type="InterPro" id="IPR036291">
    <property type="entry name" value="NAD(P)-bd_dom_sf"/>
</dbReference>
<reference evidence="3" key="1">
    <citation type="submission" date="2025-08" db="UniProtKB">
        <authorList>
            <consortium name="RefSeq"/>
        </authorList>
    </citation>
    <scope>IDENTIFICATION</scope>
</reference>
<dbReference type="Gene3D" id="3.40.50.720">
    <property type="entry name" value="NAD(P)-binding Rossmann-like Domain"/>
    <property type="match status" value="1"/>
</dbReference>
<proteinExistence type="predicted"/>
<gene>
    <name evidence="3" type="primary">LOC100897529</name>
</gene>
<dbReference type="AlphaFoldDB" id="A0AAJ6QRB5"/>
<keyword evidence="1" id="KW-1133">Transmembrane helix</keyword>
<dbReference type="InterPro" id="IPR002347">
    <property type="entry name" value="SDR_fam"/>
</dbReference>
<sequence>MNPLRKIRPVWVKDTIFVVFLLLYMFGPLQAVASYLPLLWSIPAIFMLTSSVWSLVELLLSEKRVDPYKKAIFISGCDSGFGFELVKHMAHKGFDVIAGCLKPDDGGAILLRSMQNVSVVELDVTKEDRVSNIAELIGERLKRENKVLWAVVANAGLGCCGPFEWTTIREIERMFDVNVYGCIRTAKAFLPLLRESRGRFVVSGSLSGIHSFQNGVPYSMGKAAVKSLTEGLTRELSPSTKIHFACVMPTFHDTPMVRQATADEIDRKYHALPESLRDKIGLGYLKKIREEIHMTIKSLTLKDLSRTIAKFDHALTSTRPRFEYISDTWLFEYVVWPLLKHFPVDTLHILFEMLPARARLLHKFKCS</sequence>
<dbReference type="Proteomes" id="UP000694867">
    <property type="component" value="Unplaced"/>
</dbReference>
<evidence type="ECO:0000313" key="2">
    <source>
        <dbReference type="Proteomes" id="UP000694867"/>
    </source>
</evidence>
<feature type="transmembrane region" description="Helical" evidence="1">
    <location>
        <begin position="12"/>
        <end position="32"/>
    </location>
</feature>
<dbReference type="PRINTS" id="PR00081">
    <property type="entry name" value="GDHRDH"/>
</dbReference>